<gene>
    <name evidence="2" type="ordered locus">Dret_0874</name>
</gene>
<dbReference type="RefSeq" id="WP_015751323.1">
    <property type="nucleotide sequence ID" value="NC_013223.1"/>
</dbReference>
<dbReference type="AlphaFoldDB" id="C8X168"/>
<keyword evidence="1" id="KW-0812">Transmembrane</keyword>
<dbReference type="STRING" id="485915.Dret_0874"/>
<keyword evidence="3" id="KW-1185">Reference proteome</keyword>
<keyword evidence="1" id="KW-1133">Transmembrane helix</keyword>
<feature type="transmembrane region" description="Helical" evidence="1">
    <location>
        <begin position="18"/>
        <end position="37"/>
    </location>
</feature>
<dbReference type="InterPro" id="IPR054911">
    <property type="entry name" value="sulf_resp_HmcD"/>
</dbReference>
<accession>C8X168</accession>
<dbReference type="NCBIfam" id="NF045712">
    <property type="entry name" value="sulf_resp_HmcD"/>
    <property type="match status" value="1"/>
</dbReference>
<evidence type="ECO:0000256" key="1">
    <source>
        <dbReference type="SAM" id="Phobius"/>
    </source>
</evidence>
<protein>
    <submittedName>
        <fullName evidence="2">Hmc operon protein 4</fullName>
    </submittedName>
</protein>
<evidence type="ECO:0000313" key="3">
    <source>
        <dbReference type="Proteomes" id="UP000001052"/>
    </source>
</evidence>
<name>C8X168_DESRD</name>
<dbReference type="EMBL" id="CP001734">
    <property type="protein sequence ID" value="ACV68165.1"/>
    <property type="molecule type" value="Genomic_DNA"/>
</dbReference>
<dbReference type="KEGG" id="drt:Dret_0874"/>
<reference evidence="2 3" key="2">
    <citation type="journal article" date="2010" name="Stand. Genomic Sci.">
        <title>Complete genome sequence of Desulfohalobium retbaense type strain (HR(100)).</title>
        <authorList>
            <person name="Spring S."/>
            <person name="Nolan M."/>
            <person name="Lapidus A."/>
            <person name="Glavina Del Rio T."/>
            <person name="Copeland A."/>
            <person name="Tice H."/>
            <person name="Cheng J.F."/>
            <person name="Lucas S."/>
            <person name="Land M."/>
            <person name="Chen F."/>
            <person name="Bruce D."/>
            <person name="Goodwin L."/>
            <person name="Pitluck S."/>
            <person name="Ivanova N."/>
            <person name="Mavromatis K."/>
            <person name="Mikhailova N."/>
            <person name="Pati A."/>
            <person name="Chen A."/>
            <person name="Palaniappan K."/>
            <person name="Hauser L."/>
            <person name="Chang Y.J."/>
            <person name="Jeffries C.D."/>
            <person name="Munk C."/>
            <person name="Kiss H."/>
            <person name="Chain P."/>
            <person name="Han C."/>
            <person name="Brettin T."/>
            <person name="Detter J.C."/>
            <person name="Schuler E."/>
            <person name="Goker M."/>
            <person name="Rohde M."/>
            <person name="Bristow J."/>
            <person name="Eisen J.A."/>
            <person name="Markowitz V."/>
            <person name="Hugenholtz P."/>
            <person name="Kyrpides N.C."/>
            <person name="Klenk H.P."/>
        </authorList>
    </citation>
    <scope>NUCLEOTIDE SEQUENCE [LARGE SCALE GENOMIC DNA]</scope>
    <source>
        <strain evidence="2 3">DSM 5692</strain>
    </source>
</reference>
<sequence length="43" mass="4971">METMFHTLHQFMLSTKSVVYLLMGGTLVGLLGFWFFLTGRDED</sequence>
<evidence type="ECO:0000313" key="2">
    <source>
        <dbReference type="EMBL" id="ACV68165.1"/>
    </source>
</evidence>
<keyword evidence="1" id="KW-0472">Membrane</keyword>
<reference evidence="3" key="1">
    <citation type="submission" date="2009-09" db="EMBL/GenBank/DDBJ databases">
        <title>The complete chromosome of Desulfohalobium retbaense DSM 5692.</title>
        <authorList>
            <consortium name="US DOE Joint Genome Institute (JGI-PGF)"/>
            <person name="Lucas S."/>
            <person name="Copeland A."/>
            <person name="Lapidus A."/>
            <person name="Glavina del Rio T."/>
            <person name="Dalin E."/>
            <person name="Tice H."/>
            <person name="Bruce D."/>
            <person name="Goodwin L."/>
            <person name="Pitluck S."/>
            <person name="Kyrpides N."/>
            <person name="Mavromatis K."/>
            <person name="Ivanova N."/>
            <person name="Mikhailova N."/>
            <person name="Munk A.C."/>
            <person name="Brettin T."/>
            <person name="Detter J.C."/>
            <person name="Han C."/>
            <person name="Tapia R."/>
            <person name="Larimer F."/>
            <person name="Land M."/>
            <person name="Hauser L."/>
            <person name="Markowitz V."/>
            <person name="Cheng J.-F."/>
            <person name="Hugenholtz P."/>
            <person name="Woyke T."/>
            <person name="Wu D."/>
            <person name="Spring S."/>
            <person name="Klenk H.-P."/>
            <person name="Eisen J.A."/>
        </authorList>
    </citation>
    <scope>NUCLEOTIDE SEQUENCE [LARGE SCALE GENOMIC DNA]</scope>
    <source>
        <strain evidence="3">DSM 5692</strain>
    </source>
</reference>
<dbReference type="Proteomes" id="UP000001052">
    <property type="component" value="Chromosome"/>
</dbReference>
<organism evidence="2 3">
    <name type="scientific">Desulfohalobium retbaense (strain ATCC 49708 / DSM 5692 / JCM 16813 / HR100)</name>
    <dbReference type="NCBI Taxonomy" id="485915"/>
    <lineage>
        <taxon>Bacteria</taxon>
        <taxon>Pseudomonadati</taxon>
        <taxon>Thermodesulfobacteriota</taxon>
        <taxon>Desulfovibrionia</taxon>
        <taxon>Desulfovibrionales</taxon>
        <taxon>Desulfohalobiaceae</taxon>
        <taxon>Desulfohalobium</taxon>
    </lineage>
</organism>
<proteinExistence type="predicted"/>
<dbReference type="HOGENOM" id="CLU_213739_0_0_7"/>